<reference evidence="1" key="1">
    <citation type="submission" date="2020-06" db="EMBL/GenBank/DDBJ databases">
        <title>Whole Genome Sequence of Bradyrhizobium sp. Strain 1S1.</title>
        <authorList>
            <person name="Bromfield E.S.P."/>
            <person name="Cloutier S."/>
        </authorList>
    </citation>
    <scope>NUCLEOTIDE SEQUENCE [LARGE SCALE GENOMIC DNA]</scope>
    <source>
        <strain evidence="1">1S1</strain>
    </source>
</reference>
<comment type="caution">
    <text evidence="1">The sequence shown here is derived from an EMBL/GenBank/DDBJ whole genome shotgun (WGS) entry which is preliminary data.</text>
</comment>
<dbReference type="EMBL" id="JAAOLE020000001">
    <property type="protein sequence ID" value="NVI44928.1"/>
    <property type="molecule type" value="Genomic_DNA"/>
</dbReference>
<name>A0A973VZZ3_9BRAD</name>
<protein>
    <submittedName>
        <fullName evidence="1">Uncharacterized protein</fullName>
    </submittedName>
</protein>
<accession>A0A973VZZ3</accession>
<dbReference type="AlphaFoldDB" id="A0A973VZZ3"/>
<sequence length="228" mass="24902">MTANWTYRDVEEASKIVQRMCPVILGAAPGLGGAAGAQFRQAVGNIAANASDYIIDGTLTHRVVIVLTLARMSAATQQSLSQVRKAALRETPEGLIATATQFMFATISLAQESIALTTLAFASRDDATAMKATMMAAFEEVEEAVPDALDQACYMAIVALHGRVARQFYETELILPRVISYRYQVTYPALKMSQHAYGDATHSDELWRQNKVVHPAFMPRDGEMLAVQ</sequence>
<organism evidence="1">
    <name type="scientific">Bradyrhizobium septentrionale</name>
    <dbReference type="NCBI Taxonomy" id="1404411"/>
    <lineage>
        <taxon>Bacteria</taxon>
        <taxon>Pseudomonadati</taxon>
        <taxon>Pseudomonadota</taxon>
        <taxon>Alphaproteobacteria</taxon>
        <taxon>Hyphomicrobiales</taxon>
        <taxon>Nitrobacteraceae</taxon>
        <taxon>Bradyrhizobium</taxon>
    </lineage>
</organism>
<proteinExistence type="predicted"/>
<dbReference type="RefSeq" id="WP_166204352.1">
    <property type="nucleotide sequence ID" value="NZ_CP088285.1"/>
</dbReference>
<gene>
    <name evidence="1" type="ORF">HAP48_018625</name>
</gene>
<evidence type="ECO:0000313" key="1">
    <source>
        <dbReference type="EMBL" id="NVI44928.1"/>
    </source>
</evidence>